<dbReference type="EMBL" id="LVVT01000014">
    <property type="protein sequence ID" value="TQS82885.1"/>
    <property type="molecule type" value="Genomic_DNA"/>
</dbReference>
<dbReference type="AlphaFoldDB" id="A0A8J8PDS6"/>
<comment type="caution">
    <text evidence="8">The sequence shown here is derived from an EMBL/GenBank/DDBJ whole genome shotgun (WGS) entry which is preliminary data.</text>
</comment>
<evidence type="ECO:0000256" key="5">
    <source>
        <dbReference type="ARBA" id="ARBA00023141"/>
    </source>
</evidence>
<dbReference type="InterPro" id="IPR000453">
    <property type="entry name" value="Chorismate_synth"/>
</dbReference>
<dbReference type="OMA" id="MLSINAV"/>
<dbReference type="PANTHER" id="PTHR21085:SF0">
    <property type="entry name" value="CHORISMATE SYNTHASE"/>
    <property type="match status" value="1"/>
</dbReference>
<dbReference type="GO" id="GO:0008652">
    <property type="term" value="P:amino acid biosynthetic process"/>
    <property type="evidence" value="ECO:0007669"/>
    <property type="project" value="UniProtKB-KW"/>
</dbReference>
<dbReference type="RefSeq" id="WP_020449288.1">
    <property type="nucleotide sequence ID" value="NZ_CAYAXV010000005.1"/>
</dbReference>
<dbReference type="GO" id="GO:0009423">
    <property type="term" value="P:chorismate biosynthetic process"/>
    <property type="evidence" value="ECO:0007669"/>
    <property type="project" value="UniProtKB-UniRule"/>
</dbReference>
<keyword evidence="6 7" id="KW-0456">Lyase</keyword>
<proteinExistence type="inferred from homology"/>
<dbReference type="CDD" id="cd07304">
    <property type="entry name" value="Chorismate_synthase"/>
    <property type="match status" value="1"/>
</dbReference>
<protein>
    <recommendedName>
        <fullName evidence="3 7">Chorismate synthase</fullName>
        <shortName evidence="7">CS</shortName>
        <ecNumber evidence="3 7">4.2.3.5</ecNumber>
    </recommendedName>
    <alternativeName>
        <fullName evidence="7">5-enolpyruvylshikimate-3-phosphate phospholyase</fullName>
    </alternativeName>
</protein>
<dbReference type="Gene3D" id="3.60.150.10">
    <property type="entry name" value="Chorismate synthase AroC"/>
    <property type="match status" value="1"/>
</dbReference>
<comment type="caution">
    <text evidence="7">Lacks conserved residue(s) required for the propagation of feature annotation.</text>
</comment>
<keyword evidence="7" id="KW-0285">Flavoprotein</keyword>
<evidence type="ECO:0000256" key="1">
    <source>
        <dbReference type="ARBA" id="ARBA00005044"/>
    </source>
</evidence>
<dbReference type="PANTHER" id="PTHR21085">
    <property type="entry name" value="CHORISMATE SYNTHASE"/>
    <property type="match status" value="1"/>
</dbReference>
<dbReference type="GO" id="GO:0010181">
    <property type="term" value="F:FMN binding"/>
    <property type="evidence" value="ECO:0007669"/>
    <property type="project" value="TreeGrafter"/>
</dbReference>
<gene>
    <name evidence="7" type="primary">aroC</name>
    <name evidence="8" type="ORF">A3207_02775</name>
</gene>
<feature type="binding site" evidence="7">
    <location>
        <position position="46"/>
    </location>
    <ligand>
        <name>NADP(+)</name>
        <dbReference type="ChEBI" id="CHEBI:58349"/>
    </ligand>
</feature>
<accession>A0A8J8PDS6</accession>
<dbReference type="HAMAP" id="MF_00300">
    <property type="entry name" value="Chorismate_synth"/>
    <property type="match status" value="1"/>
</dbReference>
<comment type="function">
    <text evidence="7">Catalyzes the anti-1,4-elimination of the C-3 phosphate and the C-6 proR hydrogen from 5-enolpyruvylshikimate-3-phosphate (EPSP) to yield chorismate, which is the branch point compound that serves as the starting substrate for the three terminal pathways of aromatic amino acid biosynthesis. This reaction introduces a second double bond into the aromatic ring system.</text>
</comment>
<keyword evidence="7" id="KW-0274">FAD</keyword>
<evidence type="ECO:0000313" key="9">
    <source>
        <dbReference type="Proteomes" id="UP000752814"/>
    </source>
</evidence>
<dbReference type="InterPro" id="IPR020541">
    <property type="entry name" value="Chorismate_synthase_CS"/>
</dbReference>
<evidence type="ECO:0000256" key="3">
    <source>
        <dbReference type="ARBA" id="ARBA00013036"/>
    </source>
</evidence>
<evidence type="ECO:0000313" key="8">
    <source>
        <dbReference type="EMBL" id="TQS82885.1"/>
    </source>
</evidence>
<dbReference type="GeneID" id="41323822"/>
<keyword evidence="5 7" id="KW-0057">Aromatic amino acid biosynthesis</keyword>
<dbReference type="UniPathway" id="UPA00053">
    <property type="reaction ID" value="UER00090"/>
</dbReference>
<dbReference type="PROSITE" id="PS00788">
    <property type="entry name" value="CHORISMATE_SYNTHASE_2"/>
    <property type="match status" value="1"/>
</dbReference>
<keyword evidence="7" id="KW-0521">NADP</keyword>
<dbReference type="EC" id="4.2.3.5" evidence="3 7"/>
<evidence type="ECO:0000256" key="4">
    <source>
        <dbReference type="ARBA" id="ARBA00022605"/>
    </source>
</evidence>
<keyword evidence="4 7" id="KW-0028">Amino-acid biosynthesis</keyword>
<dbReference type="GO" id="GO:0005829">
    <property type="term" value="C:cytosol"/>
    <property type="evidence" value="ECO:0007669"/>
    <property type="project" value="TreeGrafter"/>
</dbReference>
<comment type="similarity">
    <text evidence="2 7">Belongs to the chorismate synthase family.</text>
</comment>
<organism evidence="8 9">
    <name type="scientific">Candidatus Methanomassiliicoccus intestinalis</name>
    <dbReference type="NCBI Taxonomy" id="1406512"/>
    <lineage>
        <taxon>Archaea</taxon>
        <taxon>Methanobacteriati</taxon>
        <taxon>Thermoplasmatota</taxon>
        <taxon>Thermoplasmata</taxon>
        <taxon>Methanomassiliicoccales</taxon>
        <taxon>Methanomassiliicoccaceae</taxon>
        <taxon>Methanomassiliicoccus</taxon>
    </lineage>
</organism>
<dbReference type="GO" id="GO:0009073">
    <property type="term" value="P:aromatic amino acid family biosynthetic process"/>
    <property type="evidence" value="ECO:0007669"/>
    <property type="project" value="UniProtKB-KW"/>
</dbReference>
<comment type="cofactor">
    <cofactor evidence="7">
        <name>FMNH2</name>
        <dbReference type="ChEBI" id="CHEBI:57618"/>
    </cofactor>
    <text evidence="7">Reduced FMN (FMNH(2)).</text>
</comment>
<dbReference type="InterPro" id="IPR035904">
    <property type="entry name" value="Chorismate_synth_AroC_sf"/>
</dbReference>
<feature type="binding site" evidence="7">
    <location>
        <position position="285"/>
    </location>
    <ligand>
        <name>FMN</name>
        <dbReference type="ChEBI" id="CHEBI:58210"/>
    </ligand>
</feature>
<evidence type="ECO:0000256" key="2">
    <source>
        <dbReference type="ARBA" id="ARBA00008014"/>
    </source>
</evidence>
<dbReference type="Pfam" id="PF01264">
    <property type="entry name" value="Chorismate_synt"/>
    <property type="match status" value="1"/>
</dbReference>
<name>A0A8J8PDS6_9ARCH</name>
<evidence type="ECO:0000256" key="6">
    <source>
        <dbReference type="ARBA" id="ARBA00023239"/>
    </source>
</evidence>
<dbReference type="SUPFAM" id="SSF103263">
    <property type="entry name" value="Chorismate synthase, AroC"/>
    <property type="match status" value="1"/>
</dbReference>
<comment type="catalytic activity">
    <reaction evidence="7">
        <text>5-O-(1-carboxyvinyl)-3-phosphoshikimate = chorismate + phosphate</text>
        <dbReference type="Rhea" id="RHEA:21020"/>
        <dbReference type="ChEBI" id="CHEBI:29748"/>
        <dbReference type="ChEBI" id="CHEBI:43474"/>
        <dbReference type="ChEBI" id="CHEBI:57701"/>
        <dbReference type="EC" id="4.2.3.5"/>
    </reaction>
</comment>
<keyword evidence="7" id="KW-0288">FMN</keyword>
<comment type="pathway">
    <text evidence="1 7">Metabolic intermediate biosynthesis; chorismate biosynthesis; chorismate from D-erythrose 4-phosphate and phosphoenolpyruvate: step 7/7.</text>
</comment>
<feature type="binding site" evidence="7">
    <location>
        <position position="327"/>
    </location>
    <ligand>
        <name>FMN</name>
        <dbReference type="ChEBI" id="CHEBI:58210"/>
    </ligand>
</feature>
<dbReference type="NCBIfam" id="NF003793">
    <property type="entry name" value="PRK05382.1"/>
    <property type="match status" value="1"/>
</dbReference>
<dbReference type="Proteomes" id="UP000752814">
    <property type="component" value="Unassembled WGS sequence"/>
</dbReference>
<feature type="binding site" evidence="7">
    <location>
        <begin position="300"/>
        <end position="304"/>
    </location>
    <ligand>
        <name>FMN</name>
        <dbReference type="ChEBI" id="CHEBI:58210"/>
    </ligand>
</feature>
<sequence length="359" mass="38530">MNTIGTRFRVTIFGASHDTCIGCVIDGIPAGIELDLDYIQKEVDCRKPVALIGTPRKEEDKVEVLAGLKDEVTTGIPLVIQIKNSNTDSSKYEKFKIIPRPGHADFPAFEKYGPAHDIRGGGQFSGRMTAPLTAAGAIAKEMLLGIDVKIAAYTQSIGSIDDPAEHTFKEIKRETKENPVHAADPEIALDMLNEILTAKDDGDSVGGIVRCLTEGLPVGVGEPFFDTLDGEIAKMMFAIPGVKGIEFGAGFKATKMRGSIHNDPYSVVDDYLIKTDTNNAGGVLGGLSNGMPLDFKVAFKPTASIFKEQKSVNLGKMEKETLLIEGRHDPCIVPRAVAPVEAATAIVLTDLCLRGDFIA</sequence>
<dbReference type="NCBIfam" id="TIGR00033">
    <property type="entry name" value="aroC"/>
    <property type="match status" value="1"/>
</dbReference>
<evidence type="ECO:0000256" key="7">
    <source>
        <dbReference type="HAMAP-Rule" id="MF_00300"/>
    </source>
</evidence>
<dbReference type="GO" id="GO:0004107">
    <property type="term" value="F:chorismate synthase activity"/>
    <property type="evidence" value="ECO:0007669"/>
    <property type="project" value="UniProtKB-UniRule"/>
</dbReference>
<reference evidence="8" key="1">
    <citation type="submission" date="2016-03" db="EMBL/GenBank/DDBJ databases">
        <authorList>
            <person name="Borrel G."/>
            <person name="Mccann A."/>
            <person name="O'Toole P.W."/>
        </authorList>
    </citation>
    <scope>NUCLEOTIDE SEQUENCE</scope>
    <source>
        <strain evidence="8">183</strain>
    </source>
</reference>
<dbReference type="PIRSF" id="PIRSF001456">
    <property type="entry name" value="Chorismate_synth"/>
    <property type="match status" value="1"/>
</dbReference>